<feature type="compositionally biased region" description="Acidic residues" evidence="1">
    <location>
        <begin position="243"/>
        <end position="258"/>
    </location>
</feature>
<comment type="caution">
    <text evidence="2">The sequence shown here is derived from an EMBL/GenBank/DDBJ whole genome shotgun (WGS) entry which is preliminary data.</text>
</comment>
<dbReference type="InterPro" id="IPR046228">
    <property type="entry name" value="DUF6261"/>
</dbReference>
<proteinExistence type="predicted"/>
<evidence type="ECO:0000256" key="1">
    <source>
        <dbReference type="SAM" id="MobiDB-lite"/>
    </source>
</evidence>
<evidence type="ECO:0000313" key="3">
    <source>
        <dbReference type="Proteomes" id="UP000886740"/>
    </source>
</evidence>
<dbReference type="Pfam" id="PF19775">
    <property type="entry name" value="DUF6261"/>
    <property type="match status" value="1"/>
</dbReference>
<dbReference type="EMBL" id="DXEL01000027">
    <property type="protein sequence ID" value="HIX74029.1"/>
    <property type="molecule type" value="Genomic_DNA"/>
</dbReference>
<reference evidence="2" key="2">
    <citation type="submission" date="2021-04" db="EMBL/GenBank/DDBJ databases">
        <authorList>
            <person name="Gilroy R."/>
        </authorList>
    </citation>
    <scope>NUCLEOTIDE SEQUENCE</scope>
    <source>
        <strain evidence="2">ChiGjej6B6-14162</strain>
    </source>
</reference>
<dbReference type="Proteomes" id="UP000886740">
    <property type="component" value="Unassembled WGS sequence"/>
</dbReference>
<gene>
    <name evidence="2" type="ORF">H9977_03180</name>
</gene>
<accession>A0A9D1X7A2</accession>
<reference evidence="2" key="1">
    <citation type="journal article" date="2021" name="PeerJ">
        <title>Extensive microbial diversity within the chicken gut microbiome revealed by metagenomics and culture.</title>
        <authorList>
            <person name="Gilroy R."/>
            <person name="Ravi A."/>
            <person name="Getino M."/>
            <person name="Pursley I."/>
            <person name="Horton D.L."/>
            <person name="Alikhan N.F."/>
            <person name="Baker D."/>
            <person name="Gharbi K."/>
            <person name="Hall N."/>
            <person name="Watson M."/>
            <person name="Adriaenssens E.M."/>
            <person name="Foster-Nyarko E."/>
            <person name="Jarju S."/>
            <person name="Secka A."/>
            <person name="Antonio M."/>
            <person name="Oren A."/>
            <person name="Chaudhuri R.R."/>
            <person name="La Ragione R."/>
            <person name="Hildebrand F."/>
            <person name="Pallen M.J."/>
        </authorList>
    </citation>
    <scope>NUCLEOTIDE SEQUENCE</scope>
    <source>
        <strain evidence="2">ChiGjej6B6-14162</strain>
    </source>
</reference>
<organism evidence="2 3">
    <name type="scientific">Candidatus Parabacteroides intestinipullorum</name>
    <dbReference type="NCBI Taxonomy" id="2838723"/>
    <lineage>
        <taxon>Bacteria</taxon>
        <taxon>Pseudomonadati</taxon>
        <taxon>Bacteroidota</taxon>
        <taxon>Bacteroidia</taxon>
        <taxon>Bacteroidales</taxon>
        <taxon>Tannerellaceae</taxon>
        <taxon>Parabacteroides</taxon>
    </lineage>
</organism>
<evidence type="ECO:0008006" key="4">
    <source>
        <dbReference type="Google" id="ProtNLM"/>
    </source>
</evidence>
<protein>
    <recommendedName>
        <fullName evidence="4">Cell surface protein</fullName>
    </recommendedName>
</protein>
<sequence length="266" mass="27944">MAEQITFLSLSNSTIGSTSDFHSNVCKLIDGATPAALHIEDLYPAYKTATGTLASVVNRRTAFVSTEALKRADQRRDRGCGTTINVVNAFKNSLVTAKSEAAAFLAPQLAPYRGIGHHEYSKQTAEVKGMLAVLNDPANADAVEALGLTDDVAELAAANAAFEELFAQKAAELADRAPVSALDSAEVTRDANACYEKIVQVVNAYAIVSPTEEINGFIHDLNGYIAAYALIAGGSSKPSGSTDPEEPEKPEEPTDPEEGGGTPGEI</sequence>
<evidence type="ECO:0000313" key="2">
    <source>
        <dbReference type="EMBL" id="HIX74029.1"/>
    </source>
</evidence>
<name>A0A9D1X7A2_9BACT</name>
<dbReference type="AlphaFoldDB" id="A0A9D1X7A2"/>
<feature type="region of interest" description="Disordered" evidence="1">
    <location>
        <begin position="235"/>
        <end position="266"/>
    </location>
</feature>